<dbReference type="InterPro" id="IPR040385">
    <property type="entry name" value="RABL6"/>
</dbReference>
<dbReference type="InterPro" id="IPR027417">
    <property type="entry name" value="P-loop_NTPase"/>
</dbReference>
<evidence type="ECO:0000313" key="2">
    <source>
        <dbReference type="EMBL" id="KAK2555300.1"/>
    </source>
</evidence>
<dbReference type="PROSITE" id="PS51419">
    <property type="entry name" value="RAB"/>
    <property type="match status" value="1"/>
</dbReference>
<feature type="region of interest" description="Disordered" evidence="1">
    <location>
        <begin position="574"/>
        <end position="594"/>
    </location>
</feature>
<dbReference type="EMBL" id="JARQWQ010000063">
    <property type="protein sequence ID" value="KAK2555300.1"/>
    <property type="molecule type" value="Genomic_DNA"/>
</dbReference>
<feature type="compositionally biased region" description="Basic and acidic residues" evidence="1">
    <location>
        <begin position="638"/>
        <end position="654"/>
    </location>
</feature>
<sequence>MLSALKKWAKGGNDDSKLTTPMGVRAMGQALQRKFARGIQYNMKIIIKGDRNTGKSCLFQRLQGKPHNEQYIPTNEIQVASIHWNYRATDDVVKVEVWDVVDKGRSKKPSLSGLKLENDKTERSTSGAFQLALDGEVSEGEKDATVLDAEFVDVYKGAHGVLMMMDITKPWTFKYVERELNKVPPHLPVLVLANHRDMGEHRLVQTEEAVALIEHLERPDRSPPVHYAETSMKNGFGLKYIHKFLNLPFLLLQRETLLKQLQVNAEDTESTLEELLIHKETEEQDYEKFVSMLEKRKKNHEARKAAAAAAAAASSETTESNITSPASKSSVETAANKGDNKEFSEGNAADEKTLKRVPSATRTEATQGAVPQNGLVHSATEIDEFVPGDELDAAFLDEDKNASRKKANKPEPEKKPAKVSVDDSEESDSDSETRNPMVAGFAEDIDSEDESTTVSAAIANEIEDSNVNYPSKTVGKAVVVSVDLTSSEEEEIVEKSDDEKERNEKEWKKNEDERSTDKEDKESKSNGVKLNKEMPAISSWTGTSIDGFGPGAEGFDDWLNSPDADLKVSPIETELVKGRNTGTSSKAPSSSATDIPVDEWEKFMNSQMQPQPKASSKTVFDMWDAYFILLQFNFYSDEESKSRQKEDHKSGDKSKTKHKHRKHKDKTDDAGESEKKERKKSSRHKEGNEGKERRKSKDGEGEKKKKRRSKHIRSKEEEADQEGVTYEVL</sequence>
<feature type="compositionally biased region" description="Polar residues" evidence="1">
    <location>
        <begin position="580"/>
        <end position="593"/>
    </location>
</feature>
<feature type="region of interest" description="Disordered" evidence="1">
    <location>
        <begin position="1"/>
        <end position="21"/>
    </location>
</feature>
<accession>A0AAD9Q5V3</accession>
<feature type="compositionally biased region" description="Basic and acidic residues" evidence="1">
    <location>
        <begin position="338"/>
        <end position="354"/>
    </location>
</feature>
<feature type="compositionally biased region" description="Polar residues" evidence="1">
    <location>
        <begin position="360"/>
        <end position="370"/>
    </location>
</feature>
<comment type="caution">
    <text evidence="2">The sequence shown here is derived from an EMBL/GenBank/DDBJ whole genome shotgun (WGS) entry which is preliminary data.</text>
</comment>
<dbReference type="SUPFAM" id="SSF52540">
    <property type="entry name" value="P-loop containing nucleoside triphosphate hydrolases"/>
    <property type="match status" value="1"/>
</dbReference>
<feature type="region of interest" description="Disordered" evidence="1">
    <location>
        <begin position="397"/>
        <end position="545"/>
    </location>
</feature>
<gene>
    <name evidence="2" type="ORF">P5673_022926</name>
</gene>
<reference evidence="2" key="2">
    <citation type="journal article" date="2023" name="Science">
        <title>Genomic signatures of disease resistance in endangered staghorn corals.</title>
        <authorList>
            <person name="Vollmer S.V."/>
            <person name="Selwyn J.D."/>
            <person name="Despard B.A."/>
            <person name="Roesel C.L."/>
        </authorList>
    </citation>
    <scope>NUCLEOTIDE SEQUENCE</scope>
    <source>
        <strain evidence="2">K2</strain>
    </source>
</reference>
<feature type="compositionally biased region" description="Basic and acidic residues" evidence="1">
    <location>
        <begin position="684"/>
        <end position="703"/>
    </location>
</feature>
<dbReference type="PANTHER" id="PTHR14932:SF1">
    <property type="entry name" value="RAB-LIKE PROTEIN 6"/>
    <property type="match status" value="1"/>
</dbReference>
<dbReference type="GO" id="GO:0005829">
    <property type="term" value="C:cytosol"/>
    <property type="evidence" value="ECO:0007669"/>
    <property type="project" value="TreeGrafter"/>
</dbReference>
<dbReference type="GO" id="GO:0005525">
    <property type="term" value="F:GTP binding"/>
    <property type="evidence" value="ECO:0007669"/>
    <property type="project" value="InterPro"/>
</dbReference>
<dbReference type="Pfam" id="PF08477">
    <property type="entry name" value="Roc"/>
    <property type="match status" value="1"/>
</dbReference>
<evidence type="ECO:0000256" key="1">
    <source>
        <dbReference type="SAM" id="MobiDB-lite"/>
    </source>
</evidence>
<dbReference type="PANTHER" id="PTHR14932">
    <property type="entry name" value="RAS GTPASE-RELATED"/>
    <property type="match status" value="1"/>
</dbReference>
<feature type="compositionally biased region" description="Basic residues" evidence="1">
    <location>
        <begin position="704"/>
        <end position="713"/>
    </location>
</feature>
<keyword evidence="3" id="KW-1185">Reference proteome</keyword>
<feature type="region of interest" description="Disordered" evidence="1">
    <location>
        <begin position="307"/>
        <end position="378"/>
    </location>
</feature>
<dbReference type="SMART" id="SM00175">
    <property type="entry name" value="RAB"/>
    <property type="match status" value="1"/>
</dbReference>
<dbReference type="AlphaFoldDB" id="A0AAD9Q5V3"/>
<feature type="compositionally biased region" description="Basic and acidic residues" evidence="1">
    <location>
        <begin position="665"/>
        <end position="676"/>
    </location>
</feature>
<dbReference type="GO" id="GO:0003924">
    <property type="term" value="F:GTPase activity"/>
    <property type="evidence" value="ECO:0007669"/>
    <property type="project" value="InterPro"/>
</dbReference>
<dbReference type="Proteomes" id="UP001249851">
    <property type="component" value="Unassembled WGS sequence"/>
</dbReference>
<dbReference type="InterPro" id="IPR001806">
    <property type="entry name" value="Small_GTPase"/>
</dbReference>
<dbReference type="Pfam" id="PF00071">
    <property type="entry name" value="Ras"/>
    <property type="match status" value="1"/>
</dbReference>
<dbReference type="GO" id="GO:0005634">
    <property type="term" value="C:nucleus"/>
    <property type="evidence" value="ECO:0007669"/>
    <property type="project" value="TreeGrafter"/>
</dbReference>
<feature type="compositionally biased region" description="Basic and acidic residues" evidence="1">
    <location>
        <begin position="397"/>
        <end position="416"/>
    </location>
</feature>
<feature type="compositionally biased region" description="Basic and acidic residues" evidence="1">
    <location>
        <begin position="493"/>
        <end position="524"/>
    </location>
</feature>
<feature type="region of interest" description="Disordered" evidence="1">
    <location>
        <begin position="638"/>
        <end position="729"/>
    </location>
</feature>
<proteinExistence type="predicted"/>
<protein>
    <submittedName>
        <fullName evidence="2">Rab-like protein 6</fullName>
    </submittedName>
</protein>
<organism evidence="2 3">
    <name type="scientific">Acropora cervicornis</name>
    <name type="common">Staghorn coral</name>
    <dbReference type="NCBI Taxonomy" id="6130"/>
    <lineage>
        <taxon>Eukaryota</taxon>
        <taxon>Metazoa</taxon>
        <taxon>Cnidaria</taxon>
        <taxon>Anthozoa</taxon>
        <taxon>Hexacorallia</taxon>
        <taxon>Scleractinia</taxon>
        <taxon>Astrocoeniina</taxon>
        <taxon>Acroporidae</taxon>
        <taxon>Acropora</taxon>
    </lineage>
</organism>
<evidence type="ECO:0000313" key="3">
    <source>
        <dbReference type="Proteomes" id="UP001249851"/>
    </source>
</evidence>
<feature type="compositionally biased region" description="Polar residues" evidence="1">
    <location>
        <begin position="314"/>
        <end position="333"/>
    </location>
</feature>
<reference evidence="2" key="1">
    <citation type="journal article" date="2023" name="G3 (Bethesda)">
        <title>Whole genome assembly and annotation of the endangered Caribbean coral Acropora cervicornis.</title>
        <authorList>
            <person name="Selwyn J.D."/>
            <person name="Vollmer S.V."/>
        </authorList>
    </citation>
    <scope>NUCLEOTIDE SEQUENCE</scope>
    <source>
        <strain evidence="2">K2</strain>
    </source>
</reference>
<feature type="compositionally biased region" description="Basic residues" evidence="1">
    <location>
        <begin position="655"/>
        <end position="664"/>
    </location>
</feature>
<name>A0AAD9Q5V3_ACRCE</name>
<dbReference type="Gene3D" id="3.40.50.300">
    <property type="entry name" value="P-loop containing nucleotide triphosphate hydrolases"/>
    <property type="match status" value="1"/>
</dbReference>